<evidence type="ECO:0000313" key="3">
    <source>
        <dbReference type="Proteomes" id="UP000611500"/>
    </source>
</evidence>
<sequence>MPMRQEKPQTSRKMPPINRRNMPKMPPPPAPPPPRRGAALRLAAAFVPVFARVFAAGLEAAFVVFVVFFAPAAADVRRPEE</sequence>
<reference evidence="2" key="1">
    <citation type="journal article" date="2014" name="Int. J. Syst. Evol. Microbiol.">
        <title>Complete genome sequence of Corynebacterium casei LMG S-19264T (=DSM 44701T), isolated from a smear-ripened cheese.</title>
        <authorList>
            <consortium name="US DOE Joint Genome Institute (JGI-PGF)"/>
            <person name="Walter F."/>
            <person name="Albersmeier A."/>
            <person name="Kalinowski J."/>
            <person name="Ruckert C."/>
        </authorList>
    </citation>
    <scope>NUCLEOTIDE SEQUENCE</scope>
    <source>
        <strain evidence="2">CGMCC 1.7081</strain>
    </source>
</reference>
<dbReference type="AlphaFoldDB" id="A0A8J3H5Q0"/>
<organism evidence="2 3">
    <name type="scientific">Pseudodonghicola xiamenensis</name>
    <dbReference type="NCBI Taxonomy" id="337702"/>
    <lineage>
        <taxon>Bacteria</taxon>
        <taxon>Pseudomonadati</taxon>
        <taxon>Pseudomonadota</taxon>
        <taxon>Alphaproteobacteria</taxon>
        <taxon>Rhodobacterales</taxon>
        <taxon>Paracoccaceae</taxon>
        <taxon>Pseudodonghicola</taxon>
    </lineage>
</organism>
<name>A0A8J3H5Q0_9RHOB</name>
<dbReference type="Proteomes" id="UP000611500">
    <property type="component" value="Unassembled WGS sequence"/>
</dbReference>
<protein>
    <submittedName>
        <fullName evidence="2">Uncharacterized protein</fullName>
    </submittedName>
</protein>
<gene>
    <name evidence="2" type="ORF">GCM10010961_11820</name>
</gene>
<accession>A0A8J3H5Q0</accession>
<evidence type="ECO:0000313" key="2">
    <source>
        <dbReference type="EMBL" id="GHG85058.1"/>
    </source>
</evidence>
<comment type="caution">
    <text evidence="2">The sequence shown here is derived from an EMBL/GenBank/DDBJ whole genome shotgun (WGS) entry which is preliminary data.</text>
</comment>
<evidence type="ECO:0000256" key="1">
    <source>
        <dbReference type="SAM" id="MobiDB-lite"/>
    </source>
</evidence>
<reference evidence="2" key="2">
    <citation type="submission" date="2020-09" db="EMBL/GenBank/DDBJ databases">
        <authorList>
            <person name="Sun Q."/>
            <person name="Zhou Y."/>
        </authorList>
    </citation>
    <scope>NUCLEOTIDE SEQUENCE</scope>
    <source>
        <strain evidence="2">CGMCC 1.7081</strain>
    </source>
</reference>
<proteinExistence type="predicted"/>
<feature type="region of interest" description="Disordered" evidence="1">
    <location>
        <begin position="1"/>
        <end position="36"/>
    </location>
</feature>
<dbReference type="EMBL" id="BNAP01000003">
    <property type="protein sequence ID" value="GHG85058.1"/>
    <property type="molecule type" value="Genomic_DNA"/>
</dbReference>
<feature type="compositionally biased region" description="Pro residues" evidence="1">
    <location>
        <begin position="24"/>
        <end position="35"/>
    </location>
</feature>
<keyword evidence="3" id="KW-1185">Reference proteome</keyword>